<proteinExistence type="predicted"/>
<reference evidence="1 2" key="1">
    <citation type="journal article" date="2023" name="Plants (Basel)">
        <title>Bridging the Gap: Combining Genomics and Transcriptomics Approaches to Understand Stylosanthes scabra, an Orphan Legume from the Brazilian Caatinga.</title>
        <authorList>
            <person name="Ferreira-Neto J.R.C."/>
            <person name="da Silva M.D."/>
            <person name="Binneck E."/>
            <person name="de Melo N.F."/>
            <person name="da Silva R.H."/>
            <person name="de Melo A.L.T.M."/>
            <person name="Pandolfi V."/>
            <person name="Bustamante F.O."/>
            <person name="Brasileiro-Vidal A.C."/>
            <person name="Benko-Iseppon A.M."/>
        </authorList>
    </citation>
    <scope>NUCLEOTIDE SEQUENCE [LARGE SCALE GENOMIC DNA]</scope>
    <source>
        <tissue evidence="1">Leaves</tissue>
    </source>
</reference>
<sequence>MDDILGDPFRRWQSQKSMVSRRLFKLVYDEGYLTNEEGREVGYKGELLTIPSDREARKVGLDMIVQFCLERACINEEELCMVIDDKLGLVNGCENIGVAMVKSREQVIKVLGLELKYNMSL</sequence>
<evidence type="ECO:0000313" key="2">
    <source>
        <dbReference type="Proteomes" id="UP001341840"/>
    </source>
</evidence>
<dbReference type="EMBL" id="JASCZI010000666">
    <property type="protein sequence ID" value="MED6112896.1"/>
    <property type="molecule type" value="Genomic_DNA"/>
</dbReference>
<dbReference type="Proteomes" id="UP001341840">
    <property type="component" value="Unassembled WGS sequence"/>
</dbReference>
<protein>
    <submittedName>
        <fullName evidence="1">Uncharacterized protein</fullName>
    </submittedName>
</protein>
<comment type="caution">
    <text evidence="1">The sequence shown here is derived from an EMBL/GenBank/DDBJ whole genome shotgun (WGS) entry which is preliminary data.</text>
</comment>
<accession>A0ABU6QN91</accession>
<gene>
    <name evidence="1" type="ORF">PIB30_065987</name>
</gene>
<keyword evidence="2" id="KW-1185">Reference proteome</keyword>
<evidence type="ECO:0000313" key="1">
    <source>
        <dbReference type="EMBL" id="MED6112896.1"/>
    </source>
</evidence>
<name>A0ABU6QN91_9FABA</name>
<organism evidence="1 2">
    <name type="scientific">Stylosanthes scabra</name>
    <dbReference type="NCBI Taxonomy" id="79078"/>
    <lineage>
        <taxon>Eukaryota</taxon>
        <taxon>Viridiplantae</taxon>
        <taxon>Streptophyta</taxon>
        <taxon>Embryophyta</taxon>
        <taxon>Tracheophyta</taxon>
        <taxon>Spermatophyta</taxon>
        <taxon>Magnoliopsida</taxon>
        <taxon>eudicotyledons</taxon>
        <taxon>Gunneridae</taxon>
        <taxon>Pentapetalae</taxon>
        <taxon>rosids</taxon>
        <taxon>fabids</taxon>
        <taxon>Fabales</taxon>
        <taxon>Fabaceae</taxon>
        <taxon>Papilionoideae</taxon>
        <taxon>50 kb inversion clade</taxon>
        <taxon>dalbergioids sensu lato</taxon>
        <taxon>Dalbergieae</taxon>
        <taxon>Pterocarpus clade</taxon>
        <taxon>Stylosanthes</taxon>
    </lineage>
</organism>